<feature type="domain" description="Helix-hairpin-helix DNA-binding motif class 1" evidence="2">
    <location>
        <begin position="61"/>
        <end position="80"/>
    </location>
</feature>
<dbReference type="SMART" id="SM00278">
    <property type="entry name" value="HhH1"/>
    <property type="match status" value="2"/>
</dbReference>
<keyword evidence="4" id="KW-1185">Reference proteome</keyword>
<accession>A0A423PH96</accession>
<dbReference type="PANTHER" id="PTHR21180">
    <property type="entry name" value="ENDONUCLEASE/EXONUCLEASE/PHOSPHATASE FAMILY DOMAIN-CONTAINING PROTEIN 1"/>
    <property type="match status" value="1"/>
</dbReference>
<feature type="signal peptide" evidence="1">
    <location>
        <begin position="1"/>
        <end position="21"/>
    </location>
</feature>
<evidence type="ECO:0000313" key="4">
    <source>
        <dbReference type="Proteomes" id="UP000283993"/>
    </source>
</evidence>
<sequence length="93" mass="9423">MKALITALALLAGIYAGAALAEVNINTAGADKLTELTGIGPSKADAIIRYREENGDFESVDALDDVNGIGDKTIEGLRANATAGAAGADEESM</sequence>
<dbReference type="EMBL" id="AYKH01000040">
    <property type="protein sequence ID" value="ROO24944.1"/>
    <property type="molecule type" value="Genomic_DNA"/>
</dbReference>
<evidence type="ECO:0000259" key="2">
    <source>
        <dbReference type="SMART" id="SM00278"/>
    </source>
</evidence>
<dbReference type="Proteomes" id="UP000283993">
    <property type="component" value="Unassembled WGS sequence"/>
</dbReference>
<reference evidence="3 4" key="1">
    <citation type="submission" date="2013-10" db="EMBL/GenBank/DDBJ databases">
        <title>Salinisphaera orenii MK-B5 Genome Sequencing.</title>
        <authorList>
            <person name="Lai Q."/>
            <person name="Li C."/>
            <person name="Shao Z."/>
        </authorList>
    </citation>
    <scope>NUCLEOTIDE SEQUENCE [LARGE SCALE GENOMIC DNA]</scope>
    <source>
        <strain evidence="3 4">MK-B5</strain>
    </source>
</reference>
<keyword evidence="1" id="KW-0732">Signal</keyword>
<dbReference type="InterPro" id="IPR010994">
    <property type="entry name" value="RuvA_2-like"/>
</dbReference>
<proteinExistence type="predicted"/>
<dbReference type="InterPro" id="IPR051675">
    <property type="entry name" value="Endo/Exo/Phosphatase_dom_1"/>
</dbReference>
<dbReference type="GO" id="GO:0006281">
    <property type="term" value="P:DNA repair"/>
    <property type="evidence" value="ECO:0007669"/>
    <property type="project" value="InterPro"/>
</dbReference>
<organism evidence="3 4">
    <name type="scientific">Salinisphaera orenii MK-B5</name>
    <dbReference type="NCBI Taxonomy" id="856730"/>
    <lineage>
        <taxon>Bacteria</taxon>
        <taxon>Pseudomonadati</taxon>
        <taxon>Pseudomonadota</taxon>
        <taxon>Gammaproteobacteria</taxon>
        <taxon>Salinisphaerales</taxon>
        <taxon>Salinisphaeraceae</taxon>
        <taxon>Salinisphaera</taxon>
    </lineage>
</organism>
<comment type="caution">
    <text evidence="3">The sequence shown here is derived from an EMBL/GenBank/DDBJ whole genome shotgun (WGS) entry which is preliminary data.</text>
</comment>
<gene>
    <name evidence="3" type="ORF">SAOR_13225</name>
</gene>
<dbReference type="RefSeq" id="WP_123631856.1">
    <property type="nucleotide sequence ID" value="NZ_AYKH01000040.1"/>
</dbReference>
<dbReference type="SUPFAM" id="SSF47781">
    <property type="entry name" value="RuvA domain 2-like"/>
    <property type="match status" value="1"/>
</dbReference>
<protein>
    <submittedName>
        <fullName evidence="3">Competence protein ComEA</fullName>
    </submittedName>
</protein>
<dbReference type="Pfam" id="PF12836">
    <property type="entry name" value="HHH_3"/>
    <property type="match status" value="1"/>
</dbReference>
<feature type="domain" description="Helix-hairpin-helix DNA-binding motif class 1" evidence="2">
    <location>
        <begin position="31"/>
        <end position="50"/>
    </location>
</feature>
<name>A0A423PH96_9GAMM</name>
<evidence type="ECO:0000256" key="1">
    <source>
        <dbReference type="SAM" id="SignalP"/>
    </source>
</evidence>
<evidence type="ECO:0000313" key="3">
    <source>
        <dbReference type="EMBL" id="ROO24944.1"/>
    </source>
</evidence>
<dbReference type="GO" id="GO:0015627">
    <property type="term" value="C:type II protein secretion system complex"/>
    <property type="evidence" value="ECO:0007669"/>
    <property type="project" value="TreeGrafter"/>
</dbReference>
<feature type="chain" id="PRO_5019146071" evidence="1">
    <location>
        <begin position="22"/>
        <end position="93"/>
    </location>
</feature>
<dbReference type="GO" id="GO:0015628">
    <property type="term" value="P:protein secretion by the type II secretion system"/>
    <property type="evidence" value="ECO:0007669"/>
    <property type="project" value="TreeGrafter"/>
</dbReference>
<dbReference type="NCBIfam" id="TIGR00426">
    <property type="entry name" value="competence protein ComEA helix-hairpin-helix repeat region"/>
    <property type="match status" value="1"/>
</dbReference>
<dbReference type="PANTHER" id="PTHR21180:SF32">
    <property type="entry name" value="ENDONUCLEASE_EXONUCLEASE_PHOSPHATASE FAMILY DOMAIN-CONTAINING PROTEIN 1"/>
    <property type="match status" value="1"/>
</dbReference>
<dbReference type="InterPro" id="IPR004509">
    <property type="entry name" value="Competence_ComEA_HhH"/>
</dbReference>
<dbReference type="GO" id="GO:0003677">
    <property type="term" value="F:DNA binding"/>
    <property type="evidence" value="ECO:0007669"/>
    <property type="project" value="InterPro"/>
</dbReference>
<dbReference type="Gene3D" id="1.10.150.280">
    <property type="entry name" value="AF1531-like domain"/>
    <property type="match status" value="1"/>
</dbReference>
<dbReference type="AlphaFoldDB" id="A0A423PH96"/>
<dbReference type="InterPro" id="IPR003583">
    <property type="entry name" value="Hlx-hairpin-Hlx_DNA-bd_motif"/>
</dbReference>